<evidence type="ECO:0000313" key="2">
    <source>
        <dbReference type="EMBL" id="KAK6929939.1"/>
    </source>
</evidence>
<reference evidence="2 3" key="1">
    <citation type="submission" date="2023-12" db="EMBL/GenBank/DDBJ databases">
        <title>A high-quality genome assembly for Dillenia turbinata (Dilleniales).</title>
        <authorList>
            <person name="Chanderbali A."/>
        </authorList>
    </citation>
    <scope>NUCLEOTIDE SEQUENCE [LARGE SCALE GENOMIC DNA]</scope>
    <source>
        <strain evidence="2">LSX21</strain>
        <tissue evidence="2">Leaf</tissue>
    </source>
</reference>
<dbReference type="EMBL" id="JBAMMX010000012">
    <property type="protein sequence ID" value="KAK6929939.1"/>
    <property type="molecule type" value="Genomic_DNA"/>
</dbReference>
<gene>
    <name evidence="2" type="ORF">RJ641_004033</name>
</gene>
<dbReference type="AlphaFoldDB" id="A0AAN8Z7V9"/>
<comment type="caution">
    <text evidence="2">The sequence shown here is derived from an EMBL/GenBank/DDBJ whole genome shotgun (WGS) entry which is preliminary data.</text>
</comment>
<sequence length="297" mass="33724">MEMSTTQNLTLRQFKLTDADDFMSLVGDEKVTKFTRWKTFTSKQEALSYIGDVCIPHPFCRSICMDDQCIGYVSVTPGSGDNSCRAEIGYALAAKYWGKGIIPKALKMAMSMVFKEFPNLVRLQAFVEVENKASQRVLDKTGFQKEGVLRKISLRPFRLSDADDFMSWARDDRVTKYLRWNTITSREEALAHLREVAIPHPWRRSICLDDRSIGYISIKQESGGDKHRANIGYGVGVEYWGQGIVTVALKLALSSVFNELPDLVRIQAYVEEENKGSQRVLEKVGFKKEGPIPREEC</sequence>
<dbReference type="Proteomes" id="UP001370490">
    <property type="component" value="Unassembled WGS sequence"/>
</dbReference>
<keyword evidence="3" id="KW-1185">Reference proteome</keyword>
<evidence type="ECO:0000259" key="1">
    <source>
        <dbReference type="PROSITE" id="PS51186"/>
    </source>
</evidence>
<protein>
    <submittedName>
        <fullName evidence="2">GNAT domain</fullName>
    </submittedName>
</protein>
<organism evidence="2 3">
    <name type="scientific">Dillenia turbinata</name>
    <dbReference type="NCBI Taxonomy" id="194707"/>
    <lineage>
        <taxon>Eukaryota</taxon>
        <taxon>Viridiplantae</taxon>
        <taxon>Streptophyta</taxon>
        <taxon>Embryophyta</taxon>
        <taxon>Tracheophyta</taxon>
        <taxon>Spermatophyta</taxon>
        <taxon>Magnoliopsida</taxon>
        <taxon>eudicotyledons</taxon>
        <taxon>Gunneridae</taxon>
        <taxon>Pentapetalae</taxon>
        <taxon>Dilleniales</taxon>
        <taxon>Dilleniaceae</taxon>
        <taxon>Dillenia</taxon>
    </lineage>
</organism>
<dbReference type="SUPFAM" id="SSF55729">
    <property type="entry name" value="Acyl-CoA N-acyltransferases (Nat)"/>
    <property type="match status" value="2"/>
</dbReference>
<dbReference type="PANTHER" id="PTHR46067:SF11">
    <property type="entry name" value="N-ACETYLTRANSFERASE DOMAIN-CONTAINING PROTEIN"/>
    <property type="match status" value="1"/>
</dbReference>
<accession>A0AAN8Z7V9</accession>
<proteinExistence type="predicted"/>
<name>A0AAN8Z7V9_9MAGN</name>
<dbReference type="PROSITE" id="PS51186">
    <property type="entry name" value="GNAT"/>
    <property type="match status" value="2"/>
</dbReference>
<dbReference type="InterPro" id="IPR016181">
    <property type="entry name" value="Acyl_CoA_acyltransferase"/>
</dbReference>
<feature type="domain" description="N-acetyltransferase" evidence="1">
    <location>
        <begin position="152"/>
        <end position="297"/>
    </location>
</feature>
<feature type="domain" description="N-acetyltransferase" evidence="1">
    <location>
        <begin position="9"/>
        <end position="160"/>
    </location>
</feature>
<dbReference type="GO" id="GO:0016747">
    <property type="term" value="F:acyltransferase activity, transferring groups other than amino-acyl groups"/>
    <property type="evidence" value="ECO:0007669"/>
    <property type="project" value="InterPro"/>
</dbReference>
<dbReference type="Gene3D" id="3.40.630.30">
    <property type="match status" value="2"/>
</dbReference>
<evidence type="ECO:0000313" key="3">
    <source>
        <dbReference type="Proteomes" id="UP001370490"/>
    </source>
</evidence>
<dbReference type="PANTHER" id="PTHR46067">
    <property type="entry name" value="ACYL-COA N-ACYLTRANSFERASES (NAT) SUPERFAMILY PROTEIN"/>
    <property type="match status" value="1"/>
</dbReference>
<dbReference type="Pfam" id="PF13302">
    <property type="entry name" value="Acetyltransf_3"/>
    <property type="match status" value="2"/>
</dbReference>
<dbReference type="InterPro" id="IPR000182">
    <property type="entry name" value="GNAT_dom"/>
</dbReference>